<protein>
    <submittedName>
        <fullName evidence="3">DUF998 domain-containing protein</fullName>
    </submittedName>
</protein>
<keyword evidence="2" id="KW-1133">Transmembrane helix</keyword>
<feature type="transmembrane region" description="Helical" evidence="2">
    <location>
        <begin position="150"/>
        <end position="171"/>
    </location>
</feature>
<feature type="region of interest" description="Disordered" evidence="1">
    <location>
        <begin position="212"/>
        <end position="231"/>
    </location>
</feature>
<evidence type="ECO:0000313" key="4">
    <source>
        <dbReference type="Proteomes" id="UP001385809"/>
    </source>
</evidence>
<feature type="transmembrane region" description="Helical" evidence="2">
    <location>
        <begin position="12"/>
        <end position="35"/>
    </location>
</feature>
<accession>A0ABU8MWC3</accession>
<evidence type="ECO:0000256" key="2">
    <source>
        <dbReference type="SAM" id="Phobius"/>
    </source>
</evidence>
<keyword evidence="2" id="KW-0472">Membrane</keyword>
<feature type="compositionally biased region" description="Low complexity" evidence="1">
    <location>
        <begin position="212"/>
        <end position="224"/>
    </location>
</feature>
<organism evidence="3 4">
    <name type="scientific">Actinomycetospora aurantiaca</name>
    <dbReference type="NCBI Taxonomy" id="3129233"/>
    <lineage>
        <taxon>Bacteria</taxon>
        <taxon>Bacillati</taxon>
        <taxon>Actinomycetota</taxon>
        <taxon>Actinomycetes</taxon>
        <taxon>Pseudonocardiales</taxon>
        <taxon>Pseudonocardiaceae</taxon>
        <taxon>Actinomycetospora</taxon>
    </lineage>
</organism>
<comment type="caution">
    <text evidence="3">The sequence shown here is derived from an EMBL/GenBank/DDBJ whole genome shotgun (WGS) entry which is preliminary data.</text>
</comment>
<name>A0ABU8MWC3_9PSEU</name>
<proteinExistence type="predicted"/>
<gene>
    <name evidence="3" type="ORF">WCD74_24380</name>
</gene>
<keyword evidence="2" id="KW-0812">Transmembrane</keyword>
<dbReference type="RefSeq" id="WP_337697494.1">
    <property type="nucleotide sequence ID" value="NZ_JBBEGN010000017.1"/>
</dbReference>
<feature type="transmembrane region" description="Helical" evidence="2">
    <location>
        <begin position="55"/>
        <end position="75"/>
    </location>
</feature>
<dbReference type="EMBL" id="JBBEGN010000017">
    <property type="protein sequence ID" value="MEJ2870922.1"/>
    <property type="molecule type" value="Genomic_DNA"/>
</dbReference>
<evidence type="ECO:0000313" key="3">
    <source>
        <dbReference type="EMBL" id="MEJ2870922.1"/>
    </source>
</evidence>
<dbReference type="Proteomes" id="UP001385809">
    <property type="component" value="Unassembled WGS sequence"/>
</dbReference>
<keyword evidence="4" id="KW-1185">Reference proteome</keyword>
<feature type="transmembrane region" description="Helical" evidence="2">
    <location>
        <begin position="82"/>
        <end position="104"/>
    </location>
</feature>
<feature type="transmembrane region" description="Helical" evidence="2">
    <location>
        <begin position="191"/>
        <end position="208"/>
    </location>
</feature>
<sequence length="231" mass="24100">MTTVSSRIRPSVPGTAGAVTALVVVAVVGLMHLVAPWNRHDPVRRTISEYAVGPGGWLFDVAVLGLVAATVAVVVALHARDLVTPTAIVLFAVWCVGLVLVVVFEKTNWSIGPSVSGSIHRYASLAAFVALPAAGLLVARAHRGARWATWVTVFSVLALASFLPIIGAIALNPVLATPWYRAVPLGLIERVLSLAEVMVVVVLGLGAVRSASRGRSPRRSVPAPEATTTTG</sequence>
<dbReference type="InterPro" id="IPR009339">
    <property type="entry name" value="DUF998"/>
</dbReference>
<evidence type="ECO:0000256" key="1">
    <source>
        <dbReference type="SAM" id="MobiDB-lite"/>
    </source>
</evidence>
<feature type="transmembrane region" description="Helical" evidence="2">
    <location>
        <begin position="119"/>
        <end position="138"/>
    </location>
</feature>
<reference evidence="3 4" key="1">
    <citation type="submission" date="2024-03" db="EMBL/GenBank/DDBJ databases">
        <title>Actinomycetospora sp. OC33-EN08, a novel actinomycete isolated from wild orchid (Aerides multiflora).</title>
        <authorList>
            <person name="Suriyachadkun C."/>
        </authorList>
    </citation>
    <scope>NUCLEOTIDE SEQUENCE [LARGE SCALE GENOMIC DNA]</scope>
    <source>
        <strain evidence="3 4">OC33-EN08</strain>
    </source>
</reference>
<dbReference type="Pfam" id="PF06197">
    <property type="entry name" value="DUF998"/>
    <property type="match status" value="1"/>
</dbReference>